<reference evidence="1" key="1">
    <citation type="submission" date="2021-06" db="EMBL/GenBank/DDBJ databases">
        <authorList>
            <person name="Hodson N. C."/>
            <person name="Mongue J. A."/>
            <person name="Jaron S. K."/>
        </authorList>
    </citation>
    <scope>NUCLEOTIDE SEQUENCE</scope>
</reference>
<feature type="non-terminal residue" evidence="1">
    <location>
        <position position="1"/>
    </location>
</feature>
<sequence>MECVSVFMKNIFLLPLFLLLAYTPLYFYEVSIQVRMRNGCDPTSPERQSNLTGTPPAGYVVYTDSCKIFDLPAFSWEAFRILKPEPISCPESLISKIGN</sequence>
<protein>
    <submittedName>
        <fullName evidence="1">Uncharacterized protein</fullName>
    </submittedName>
</protein>
<evidence type="ECO:0000313" key="2">
    <source>
        <dbReference type="Proteomes" id="UP000708208"/>
    </source>
</evidence>
<accession>A0A8J2K2M2</accession>
<dbReference type="Proteomes" id="UP000708208">
    <property type="component" value="Unassembled WGS sequence"/>
</dbReference>
<keyword evidence="2" id="KW-1185">Reference proteome</keyword>
<gene>
    <name evidence="1" type="ORF">AFUS01_LOCUS17553</name>
</gene>
<name>A0A8J2K2M2_9HEXA</name>
<comment type="caution">
    <text evidence="1">The sequence shown here is derived from an EMBL/GenBank/DDBJ whole genome shotgun (WGS) entry which is preliminary data.</text>
</comment>
<dbReference type="AlphaFoldDB" id="A0A8J2K2M2"/>
<evidence type="ECO:0000313" key="1">
    <source>
        <dbReference type="EMBL" id="CAG7728797.1"/>
    </source>
</evidence>
<proteinExistence type="predicted"/>
<dbReference type="EMBL" id="CAJVCH010168718">
    <property type="protein sequence ID" value="CAG7728797.1"/>
    <property type="molecule type" value="Genomic_DNA"/>
</dbReference>
<organism evidence="1 2">
    <name type="scientific">Allacma fusca</name>
    <dbReference type="NCBI Taxonomy" id="39272"/>
    <lineage>
        <taxon>Eukaryota</taxon>
        <taxon>Metazoa</taxon>
        <taxon>Ecdysozoa</taxon>
        <taxon>Arthropoda</taxon>
        <taxon>Hexapoda</taxon>
        <taxon>Collembola</taxon>
        <taxon>Symphypleona</taxon>
        <taxon>Sminthuridae</taxon>
        <taxon>Allacma</taxon>
    </lineage>
</organism>